<dbReference type="PROSITE" id="PS00028">
    <property type="entry name" value="ZINC_FINGER_C2H2_1"/>
    <property type="match status" value="6"/>
</dbReference>
<keyword evidence="14" id="KW-1185">Reference proteome</keyword>
<dbReference type="GO" id="GO:0010468">
    <property type="term" value="P:regulation of gene expression"/>
    <property type="evidence" value="ECO:0007669"/>
    <property type="project" value="TreeGrafter"/>
</dbReference>
<dbReference type="InterPro" id="IPR050331">
    <property type="entry name" value="Zinc_finger"/>
</dbReference>
<evidence type="ECO:0000256" key="6">
    <source>
        <dbReference type="ARBA" id="ARBA00022833"/>
    </source>
</evidence>
<reference evidence="13" key="1">
    <citation type="submission" date="2025-08" db="UniProtKB">
        <authorList>
            <consortium name="Ensembl"/>
        </authorList>
    </citation>
    <scope>IDENTIFICATION</scope>
</reference>
<evidence type="ECO:0000256" key="8">
    <source>
        <dbReference type="ARBA" id="ARBA00023125"/>
    </source>
</evidence>
<comment type="subcellular location">
    <subcellularLocation>
        <location evidence="1">Nucleus</location>
    </subcellularLocation>
</comment>
<dbReference type="FunFam" id="3.30.160.60:FF:001498">
    <property type="entry name" value="Zinc finger protein 404"/>
    <property type="match status" value="2"/>
</dbReference>
<comment type="similarity">
    <text evidence="2">Belongs to the krueppel C2H2-type zinc-finger protein family.</text>
</comment>
<evidence type="ECO:0000256" key="9">
    <source>
        <dbReference type="ARBA" id="ARBA00023163"/>
    </source>
</evidence>
<feature type="domain" description="C2H2-type" evidence="12">
    <location>
        <begin position="150"/>
        <end position="178"/>
    </location>
</feature>
<keyword evidence="4" id="KW-0677">Repeat</keyword>
<evidence type="ECO:0000256" key="2">
    <source>
        <dbReference type="ARBA" id="ARBA00006991"/>
    </source>
</evidence>
<protein>
    <recommendedName>
        <fullName evidence="12">C2H2-type domain-containing protein</fullName>
    </recommendedName>
</protein>
<feature type="domain" description="C2H2-type" evidence="12">
    <location>
        <begin position="235"/>
        <end position="262"/>
    </location>
</feature>
<keyword evidence="3" id="KW-0479">Metal-binding</keyword>
<dbReference type="FunFam" id="3.30.160.60:FF:000011">
    <property type="entry name" value="zinc finger protein 615 isoform X1"/>
    <property type="match status" value="1"/>
</dbReference>
<dbReference type="PANTHER" id="PTHR16515:SF57">
    <property type="entry name" value="ZINC FINGER PROTEIN 154-LIKE"/>
    <property type="match status" value="1"/>
</dbReference>
<evidence type="ECO:0000256" key="5">
    <source>
        <dbReference type="ARBA" id="ARBA00022771"/>
    </source>
</evidence>
<reference evidence="13" key="2">
    <citation type="submission" date="2025-09" db="UniProtKB">
        <authorList>
            <consortium name="Ensembl"/>
        </authorList>
    </citation>
    <scope>IDENTIFICATION</scope>
</reference>
<dbReference type="Gene3D" id="3.30.160.60">
    <property type="entry name" value="Classic Zinc Finger"/>
    <property type="match status" value="7"/>
</dbReference>
<dbReference type="FunFam" id="3.30.160.60:FF:000052">
    <property type="entry name" value="zinc finger protein 546 isoform X1"/>
    <property type="match status" value="1"/>
</dbReference>
<evidence type="ECO:0000256" key="3">
    <source>
        <dbReference type="ARBA" id="ARBA00022723"/>
    </source>
</evidence>
<dbReference type="GO" id="GO:0008270">
    <property type="term" value="F:zinc ion binding"/>
    <property type="evidence" value="ECO:0007669"/>
    <property type="project" value="UniProtKB-KW"/>
</dbReference>
<keyword evidence="9" id="KW-0804">Transcription</keyword>
<feature type="domain" description="C2H2-type" evidence="12">
    <location>
        <begin position="263"/>
        <end position="290"/>
    </location>
</feature>
<feature type="domain" description="C2H2-type" evidence="12">
    <location>
        <begin position="319"/>
        <end position="346"/>
    </location>
</feature>
<sequence>SAIALQPGQQEAKSEDHVRNIFKETEEMSKTEGKLENRWRKYAVEGVKKSFSQKNNFRAITMRCVKTLSRENGHKLNAVGENCITDSNLDKHVRVCREKSLDPSVSNVENLKQHEDLTNLQSFQLGERACQTDVLCTGHGKTFNQNTKPYECNECEKAFSRLNRTLTVHQRIHTGEKPYSCNECGKSFSQRSQVIQHKRIHTAEKPYICNDCGKSFGARLPLIQHQIVHTGEKPYGCSVCGKTFSQKGHLTQHQRIHTGEKPYECSECEKAFSQSFNLIHHQRTHNGEKPYECNGCDKAFSVLSSLVQHQRIHNGKKPYECHKCGKAFSQGSHLIQHQRSHTGEKPYEPLA</sequence>
<evidence type="ECO:0000256" key="10">
    <source>
        <dbReference type="ARBA" id="ARBA00023242"/>
    </source>
</evidence>
<keyword evidence="5 11" id="KW-0863">Zinc-finger</keyword>
<feature type="domain" description="C2H2-type" evidence="12">
    <location>
        <begin position="291"/>
        <end position="318"/>
    </location>
</feature>
<dbReference type="Ensembl" id="ENSPTET00000030788.1">
    <property type="protein sequence ID" value="ENSPTEP00000021327.1"/>
    <property type="gene ID" value="ENSPTEG00000022399.1"/>
</dbReference>
<dbReference type="SMART" id="SM00355">
    <property type="entry name" value="ZnF_C2H2"/>
    <property type="match status" value="7"/>
</dbReference>
<evidence type="ECO:0000313" key="14">
    <source>
        <dbReference type="Proteomes" id="UP000694416"/>
    </source>
</evidence>
<feature type="domain" description="C2H2-type" evidence="12">
    <location>
        <begin position="179"/>
        <end position="206"/>
    </location>
</feature>
<dbReference type="GO" id="GO:0005634">
    <property type="term" value="C:nucleus"/>
    <property type="evidence" value="ECO:0007669"/>
    <property type="project" value="UniProtKB-SubCell"/>
</dbReference>
<accession>A0A8C9LQL1</accession>
<evidence type="ECO:0000256" key="1">
    <source>
        <dbReference type="ARBA" id="ARBA00004123"/>
    </source>
</evidence>
<evidence type="ECO:0000256" key="11">
    <source>
        <dbReference type="PROSITE-ProRule" id="PRU00042"/>
    </source>
</evidence>
<dbReference type="PANTHER" id="PTHR16515">
    <property type="entry name" value="PR DOMAIN ZINC FINGER PROTEIN"/>
    <property type="match status" value="1"/>
</dbReference>
<dbReference type="Pfam" id="PF00096">
    <property type="entry name" value="zf-C2H2"/>
    <property type="match status" value="5"/>
</dbReference>
<dbReference type="FunFam" id="3.30.160.60:FF:001270">
    <property type="entry name" value="zinc finger protein 583 isoform X1"/>
    <property type="match status" value="1"/>
</dbReference>
<proteinExistence type="inferred from homology"/>
<evidence type="ECO:0000256" key="4">
    <source>
        <dbReference type="ARBA" id="ARBA00022737"/>
    </source>
</evidence>
<dbReference type="InterPro" id="IPR013087">
    <property type="entry name" value="Znf_C2H2_type"/>
</dbReference>
<name>A0A8C9LQL1_9PRIM</name>
<dbReference type="Proteomes" id="UP000694416">
    <property type="component" value="Unplaced"/>
</dbReference>
<dbReference type="InterPro" id="IPR036236">
    <property type="entry name" value="Znf_C2H2_sf"/>
</dbReference>
<dbReference type="PROSITE" id="PS50157">
    <property type="entry name" value="ZINC_FINGER_C2H2_2"/>
    <property type="match status" value="7"/>
</dbReference>
<dbReference type="FunFam" id="3.30.160.60:FF:000824">
    <property type="entry name" value="Zinc finger protein 184"/>
    <property type="match status" value="1"/>
</dbReference>
<evidence type="ECO:0000313" key="13">
    <source>
        <dbReference type="Ensembl" id="ENSPTEP00000021327.1"/>
    </source>
</evidence>
<evidence type="ECO:0000256" key="7">
    <source>
        <dbReference type="ARBA" id="ARBA00023015"/>
    </source>
</evidence>
<keyword evidence="7" id="KW-0805">Transcription regulation</keyword>
<keyword evidence="10" id="KW-0539">Nucleus</keyword>
<keyword evidence="8" id="KW-0238">DNA-binding</keyword>
<dbReference type="SUPFAM" id="SSF57667">
    <property type="entry name" value="beta-beta-alpha zinc fingers"/>
    <property type="match status" value="5"/>
</dbReference>
<organism evidence="13 14">
    <name type="scientific">Piliocolobus tephrosceles</name>
    <name type="common">Ugandan red Colobus</name>
    <dbReference type="NCBI Taxonomy" id="591936"/>
    <lineage>
        <taxon>Eukaryota</taxon>
        <taxon>Metazoa</taxon>
        <taxon>Chordata</taxon>
        <taxon>Craniata</taxon>
        <taxon>Vertebrata</taxon>
        <taxon>Euteleostomi</taxon>
        <taxon>Mammalia</taxon>
        <taxon>Eutheria</taxon>
        <taxon>Euarchontoglires</taxon>
        <taxon>Primates</taxon>
        <taxon>Haplorrhini</taxon>
        <taxon>Catarrhini</taxon>
        <taxon>Cercopithecidae</taxon>
        <taxon>Colobinae</taxon>
        <taxon>Piliocolobus</taxon>
    </lineage>
</organism>
<dbReference type="FunFam" id="3.30.160.60:FF:000010">
    <property type="entry name" value="Zinc finger protein 34"/>
    <property type="match status" value="1"/>
</dbReference>
<dbReference type="AlphaFoldDB" id="A0A8C9LQL1"/>
<feature type="domain" description="C2H2-type" evidence="12">
    <location>
        <begin position="207"/>
        <end position="234"/>
    </location>
</feature>
<evidence type="ECO:0000259" key="12">
    <source>
        <dbReference type="PROSITE" id="PS50157"/>
    </source>
</evidence>
<keyword evidence="6" id="KW-0862">Zinc</keyword>
<dbReference type="GO" id="GO:0003677">
    <property type="term" value="F:DNA binding"/>
    <property type="evidence" value="ECO:0007669"/>
    <property type="project" value="UniProtKB-KW"/>
</dbReference>